<name>A0AA92C141_RHIRH</name>
<feature type="domain" description="SGNH" evidence="10">
    <location>
        <begin position="396"/>
        <end position="633"/>
    </location>
</feature>
<evidence type="ECO:0000256" key="3">
    <source>
        <dbReference type="ARBA" id="ARBA00022679"/>
    </source>
</evidence>
<keyword evidence="6 8" id="KW-0472">Membrane</keyword>
<keyword evidence="3" id="KW-0808">Transferase</keyword>
<feature type="transmembrane region" description="Helical" evidence="8">
    <location>
        <begin position="336"/>
        <end position="356"/>
    </location>
</feature>
<organism evidence="11 12">
    <name type="scientific">Rhizobium rhizogenes</name>
    <name type="common">Agrobacterium rhizogenes</name>
    <dbReference type="NCBI Taxonomy" id="359"/>
    <lineage>
        <taxon>Bacteria</taxon>
        <taxon>Pseudomonadati</taxon>
        <taxon>Pseudomonadota</taxon>
        <taxon>Alphaproteobacteria</taxon>
        <taxon>Hyphomicrobiales</taxon>
        <taxon>Rhizobiaceae</taxon>
        <taxon>Rhizobium/Agrobacterium group</taxon>
        <taxon>Rhizobium</taxon>
    </lineage>
</organism>
<evidence type="ECO:0000256" key="2">
    <source>
        <dbReference type="ARBA" id="ARBA00022475"/>
    </source>
</evidence>
<evidence type="ECO:0000256" key="5">
    <source>
        <dbReference type="ARBA" id="ARBA00022989"/>
    </source>
</evidence>
<sequence length="651" mass="71739">MNYRPEIDGLRALGLLAVIFAHAGFAAFDGGYIGVDIFFVISGYLITKVILREYAEGRFSIGRFYARRVRRILPALFFVLFCTIPFAWMWLLPDAYEQFSKSLMAATLSLSNIYFLRNTGYFSPETAEVPLIHTWSLGLEEQFYLLFPLLFLFRLKIRTIFSIVLALALGSLLLSEAGSRFFPVANYYLLPTRVWEILLGSICAFQVFGKDRRTSDVLAAAGLSLVILSIFLFDPSLNIPSLVALLPTGGTALILLFASQTSVVGRILALSPLVWLGRISFSAYLWHQPVFAFWRIRSPEPPSTIVMCGLIGLVLLLSALSWYFVEQPFRGQRVRFAKLACAACALAVGLVGFGAWGDVKEGLPSRLPNNVREFVNRTTWNDNCLFQREDGIPALPSMECMFNIGSGRTIAVWGDSIGASISPALQEEFKRRNIGMVQLTHGFCAPILGVSVARDEGAANCEEFNRRALDYLAASNVETVILSASWVSFLTAPYMQIDSEVYANGAIPLQAIADNLRETVQRLEATGKQVVIVYPAPRFDKPVVDLMASRMLRGDPAPSFEFSKADFEANTGRAYQLLNLGLPQDVSKVLPEQLFCDPTSKGGCYFGLDGVAYIADRGHYTRAGAERIAAAVADELFGADGITGSIPLPLN</sequence>
<feature type="transmembrane region" description="Helical" evidence="8">
    <location>
        <begin position="72"/>
        <end position="91"/>
    </location>
</feature>
<feature type="transmembrane region" description="Helical" evidence="8">
    <location>
        <begin position="239"/>
        <end position="258"/>
    </location>
</feature>
<dbReference type="InterPro" id="IPR036514">
    <property type="entry name" value="SGNH_hydro_sf"/>
</dbReference>
<proteinExistence type="predicted"/>
<keyword evidence="4 8" id="KW-0812">Transmembrane</keyword>
<dbReference type="InterPro" id="IPR043968">
    <property type="entry name" value="SGNH"/>
</dbReference>
<reference evidence="11 12" key="1">
    <citation type="submission" date="2018-04" db="EMBL/GenBank/DDBJ databases">
        <authorList>
            <person name="Hagen T."/>
        </authorList>
    </citation>
    <scope>NUCLEOTIDE SEQUENCE [LARGE SCALE GENOMIC DNA]</scope>
    <source>
        <strain evidence="11 12">TPD7009</strain>
    </source>
</reference>
<evidence type="ECO:0000256" key="4">
    <source>
        <dbReference type="ARBA" id="ARBA00022692"/>
    </source>
</evidence>
<keyword evidence="2" id="KW-1003">Cell membrane</keyword>
<evidence type="ECO:0000256" key="1">
    <source>
        <dbReference type="ARBA" id="ARBA00004651"/>
    </source>
</evidence>
<evidence type="ECO:0000259" key="10">
    <source>
        <dbReference type="Pfam" id="PF19040"/>
    </source>
</evidence>
<dbReference type="GO" id="GO:0016747">
    <property type="term" value="F:acyltransferase activity, transferring groups other than amino-acyl groups"/>
    <property type="evidence" value="ECO:0007669"/>
    <property type="project" value="InterPro"/>
</dbReference>
<feature type="transmembrane region" description="Helical" evidence="8">
    <location>
        <begin position="263"/>
        <end position="284"/>
    </location>
</feature>
<evidence type="ECO:0000256" key="7">
    <source>
        <dbReference type="ARBA" id="ARBA00023315"/>
    </source>
</evidence>
<feature type="transmembrane region" description="Helical" evidence="8">
    <location>
        <begin position="34"/>
        <end position="51"/>
    </location>
</feature>
<evidence type="ECO:0000256" key="8">
    <source>
        <dbReference type="SAM" id="Phobius"/>
    </source>
</evidence>
<dbReference type="GO" id="GO:0016788">
    <property type="term" value="F:hydrolase activity, acting on ester bonds"/>
    <property type="evidence" value="ECO:0007669"/>
    <property type="project" value="UniProtKB-ARBA"/>
</dbReference>
<comment type="subcellular location">
    <subcellularLocation>
        <location evidence="1">Cell membrane</location>
        <topology evidence="1">Multi-pass membrane protein</topology>
    </subcellularLocation>
</comment>
<feature type="transmembrane region" description="Helical" evidence="8">
    <location>
        <begin position="132"/>
        <end position="153"/>
    </location>
</feature>
<dbReference type="EMBL" id="QDFR01000006">
    <property type="protein sequence ID" value="PVE51867.1"/>
    <property type="molecule type" value="Genomic_DNA"/>
</dbReference>
<dbReference type="AlphaFoldDB" id="A0AA92C141"/>
<dbReference type="InterPro" id="IPR050879">
    <property type="entry name" value="Acyltransferase_3"/>
</dbReference>
<dbReference type="GO" id="GO:0009103">
    <property type="term" value="P:lipopolysaccharide biosynthetic process"/>
    <property type="evidence" value="ECO:0007669"/>
    <property type="project" value="TreeGrafter"/>
</dbReference>
<dbReference type="Pfam" id="PF01757">
    <property type="entry name" value="Acyl_transf_3"/>
    <property type="match status" value="1"/>
</dbReference>
<evidence type="ECO:0000259" key="9">
    <source>
        <dbReference type="Pfam" id="PF01757"/>
    </source>
</evidence>
<accession>A0AA92C141</accession>
<keyword evidence="5 8" id="KW-1133">Transmembrane helix</keyword>
<evidence type="ECO:0000313" key="11">
    <source>
        <dbReference type="EMBL" id="PVE51867.1"/>
    </source>
</evidence>
<feature type="domain" description="Acyltransferase 3" evidence="9">
    <location>
        <begin position="5"/>
        <end position="321"/>
    </location>
</feature>
<dbReference type="PANTHER" id="PTHR23028">
    <property type="entry name" value="ACETYLTRANSFERASE"/>
    <property type="match status" value="1"/>
</dbReference>
<evidence type="ECO:0000313" key="12">
    <source>
        <dbReference type="Proteomes" id="UP000244335"/>
    </source>
</evidence>
<feature type="transmembrane region" description="Helical" evidence="8">
    <location>
        <begin position="160"/>
        <end position="182"/>
    </location>
</feature>
<dbReference type="RefSeq" id="WP_116494098.1">
    <property type="nucleotide sequence ID" value="NZ_QDFR01000006.1"/>
</dbReference>
<dbReference type="Pfam" id="PF19040">
    <property type="entry name" value="SGNH"/>
    <property type="match status" value="1"/>
</dbReference>
<feature type="transmembrane region" description="Helical" evidence="8">
    <location>
        <begin position="12"/>
        <end position="28"/>
    </location>
</feature>
<keyword evidence="7 11" id="KW-0012">Acyltransferase</keyword>
<dbReference type="PANTHER" id="PTHR23028:SF53">
    <property type="entry name" value="ACYL_TRANSF_3 DOMAIN-CONTAINING PROTEIN"/>
    <property type="match status" value="1"/>
</dbReference>
<protein>
    <submittedName>
        <fullName evidence="11">Acyltransferase</fullName>
    </submittedName>
</protein>
<dbReference type="SUPFAM" id="SSF52266">
    <property type="entry name" value="SGNH hydrolase"/>
    <property type="match status" value="1"/>
</dbReference>
<feature type="transmembrane region" description="Helical" evidence="8">
    <location>
        <begin position="304"/>
        <end position="324"/>
    </location>
</feature>
<feature type="transmembrane region" description="Helical" evidence="8">
    <location>
        <begin position="215"/>
        <end position="233"/>
    </location>
</feature>
<comment type="caution">
    <text evidence="11">The sequence shown here is derived from an EMBL/GenBank/DDBJ whole genome shotgun (WGS) entry which is preliminary data.</text>
</comment>
<dbReference type="Gene3D" id="3.40.50.1110">
    <property type="entry name" value="SGNH hydrolase"/>
    <property type="match status" value="1"/>
</dbReference>
<feature type="transmembrane region" description="Helical" evidence="8">
    <location>
        <begin position="188"/>
        <end position="208"/>
    </location>
</feature>
<dbReference type="InterPro" id="IPR002656">
    <property type="entry name" value="Acyl_transf_3_dom"/>
</dbReference>
<gene>
    <name evidence="11" type="ORF">DC430_17305</name>
</gene>
<dbReference type="Proteomes" id="UP000244335">
    <property type="component" value="Unassembled WGS sequence"/>
</dbReference>
<dbReference type="GO" id="GO:0005886">
    <property type="term" value="C:plasma membrane"/>
    <property type="evidence" value="ECO:0007669"/>
    <property type="project" value="UniProtKB-SubCell"/>
</dbReference>
<evidence type="ECO:0000256" key="6">
    <source>
        <dbReference type="ARBA" id="ARBA00023136"/>
    </source>
</evidence>